<feature type="compositionally biased region" description="Basic and acidic residues" evidence="2">
    <location>
        <begin position="962"/>
        <end position="976"/>
    </location>
</feature>
<dbReference type="InterPro" id="IPR037026">
    <property type="entry name" value="Vgr_OB-fold_dom_sf"/>
</dbReference>
<accession>A0ABS1DXG9</accession>
<dbReference type="InterPro" id="IPR017847">
    <property type="entry name" value="T6SS_RhsGE_Vgr_subset"/>
</dbReference>
<evidence type="ECO:0008006" key="8">
    <source>
        <dbReference type="Google" id="ProtNLM"/>
    </source>
</evidence>
<dbReference type="NCBIfam" id="TIGR01646">
    <property type="entry name" value="vgr_GE"/>
    <property type="match status" value="1"/>
</dbReference>
<feature type="region of interest" description="Disordered" evidence="2">
    <location>
        <begin position="670"/>
        <end position="693"/>
    </location>
</feature>
<dbReference type="SUPFAM" id="SSF69255">
    <property type="entry name" value="gp5 N-terminal domain-like"/>
    <property type="match status" value="1"/>
</dbReference>
<feature type="domain" description="Gp5/Type VI secretion system Vgr protein OB-fold" evidence="3">
    <location>
        <begin position="430"/>
        <end position="501"/>
    </location>
</feature>
<dbReference type="Gene3D" id="3.55.50.10">
    <property type="entry name" value="Baseplate protein-like domains"/>
    <property type="match status" value="1"/>
</dbReference>
<dbReference type="InterPro" id="IPR006533">
    <property type="entry name" value="T6SS_Vgr_RhsGE"/>
</dbReference>
<organism evidence="6 7">
    <name type="scientific">Rubrivivax gelatinosus</name>
    <name type="common">Rhodocyclus gelatinosus</name>
    <name type="synonym">Rhodopseudomonas gelatinosa</name>
    <dbReference type="NCBI Taxonomy" id="28068"/>
    <lineage>
        <taxon>Bacteria</taxon>
        <taxon>Pseudomonadati</taxon>
        <taxon>Pseudomonadota</taxon>
        <taxon>Betaproteobacteria</taxon>
        <taxon>Burkholderiales</taxon>
        <taxon>Sphaerotilaceae</taxon>
        <taxon>Rubrivivax</taxon>
    </lineage>
</organism>
<keyword evidence="7" id="KW-1185">Reference proteome</keyword>
<reference evidence="6" key="2">
    <citation type="journal article" date="2020" name="Microorganisms">
        <title>Osmotic Adaptation and Compatible Solute Biosynthesis of Phototrophic Bacteria as Revealed from Genome Analyses.</title>
        <authorList>
            <person name="Imhoff J.F."/>
            <person name="Rahn T."/>
            <person name="Kunzel S."/>
            <person name="Keller A."/>
            <person name="Neulinger S.C."/>
        </authorList>
    </citation>
    <scope>NUCLEOTIDE SEQUENCE</scope>
    <source>
        <strain evidence="6">IM 151</strain>
    </source>
</reference>
<comment type="similarity">
    <text evidence="1">Belongs to the VgrG protein family.</text>
</comment>
<dbReference type="Gene3D" id="2.30.110.50">
    <property type="match status" value="1"/>
</dbReference>
<evidence type="ECO:0000256" key="1">
    <source>
        <dbReference type="ARBA" id="ARBA00005558"/>
    </source>
</evidence>
<feature type="domain" description="Putative type VI secretion system Rhs element associated Vgr" evidence="5">
    <location>
        <begin position="530"/>
        <end position="642"/>
    </location>
</feature>
<proteinExistence type="inferred from homology"/>
<evidence type="ECO:0000313" key="6">
    <source>
        <dbReference type="EMBL" id="MBK1714340.1"/>
    </source>
</evidence>
<feature type="domain" description="DUF2345" evidence="4">
    <location>
        <begin position="692"/>
        <end position="840"/>
    </location>
</feature>
<name>A0ABS1DXG9_RUBGE</name>
<dbReference type="Pfam" id="PF04717">
    <property type="entry name" value="Phage_base_V"/>
    <property type="match status" value="1"/>
</dbReference>
<evidence type="ECO:0000259" key="5">
    <source>
        <dbReference type="Pfam" id="PF13296"/>
    </source>
</evidence>
<dbReference type="InterPro" id="IPR028244">
    <property type="entry name" value="T6SS_Rhs_Vgr_dom"/>
</dbReference>
<sequence>MSSKQRASRLDFTALLDQQGRMLQLESALPALALVPERMVLQDAVSQPFELVLDAVGSSAFFELKTLVGEQLSVRLLQPDGSGKPFHGYVFEAAQLGSDGGLARYRLVMRPWLSFLALRRDAFVFQDKTAQQIVEEVFRRYPSANFRFELSETLRQRNLCLQYRETDLAFVQRLLAEEGLSWHFEHLDDGASDAHEGHAKHVLVVTDRMAKRPALGDARFTSQHPTASVRGQKDAVTAFMAQRQLMPNAVTLGSWNYKHLCGTAAEDSTALAIGELPVLEVYDGAGAYRHADSDQAARAAALALAALELDFERFEGQGSTRHFDAGRTFTLVDHPLFGANTTALNYAGALLHETADNEFVLLAVEHHATNNLGAQVAELLGSTELEHGSYKNHFHAARASTPVVPRFIRKPSAHGLQTALVVGVQGEPVTTDRDLRVRIQFPWQRGDNAPGNETSGTWVRVAQAAAGANWGQVFVPRIGAEVAVAFVEGDIDRPLVTGGLYNGQDLPPFSAGVDSGVNHPGVIDGWHSQALDGAGFNQWVLDNSTGQLRLRLHASYGAGELGLGHLIQQPGESAQRGAWRGAGFEAGTQGWASLRAGKGLLLSTSARPGSYGSAQGTQMDAAEAVTQLKAARDLGGRLSGAARSGMAAPLPTHDDDQALARFVQAIDPQQDGRHAGPVNGQQAQKADGRTPGEPVETFAQPNVLLDTPSTLLMASEASIAAFAGQDFSAVVQGDIQHTAAHTYAGVSGQTTSWYTHQGGAKLHAANGPVSIQAHTDALQILADREVTVISVNEEITVSAKSRIELVAGQSAIVLDGANIDFSCPGNWQVKASSHGFQGGASQAASLPALPEGVAGIQPNFIELNLHDEWLMPIAGAAYTVVFDDGTVRQGMLDARGHARLEGVPNRTARVYYGEDPQPPEARVKLPANSFKAGATSNEEAIANIRRAEAEAQRFWADQATSEQREVFDELQDGRDEPEGEDAWHFLNEGQQRSLTTMLQEDAP</sequence>
<dbReference type="InterPro" id="IPR018769">
    <property type="entry name" value="VgrG2_DUF2345"/>
</dbReference>
<evidence type="ECO:0000259" key="3">
    <source>
        <dbReference type="Pfam" id="PF04717"/>
    </source>
</evidence>
<feature type="region of interest" description="Disordered" evidence="2">
    <location>
        <begin position="960"/>
        <end position="980"/>
    </location>
</feature>
<dbReference type="SUPFAM" id="SSF69349">
    <property type="entry name" value="Phage fibre proteins"/>
    <property type="match status" value="1"/>
</dbReference>
<dbReference type="Pfam" id="PF10106">
    <property type="entry name" value="DUF2345"/>
    <property type="match status" value="1"/>
</dbReference>
<evidence type="ECO:0000259" key="4">
    <source>
        <dbReference type="Pfam" id="PF10106"/>
    </source>
</evidence>
<dbReference type="EMBL" id="NRRU01000064">
    <property type="protein sequence ID" value="MBK1714340.1"/>
    <property type="molecule type" value="Genomic_DNA"/>
</dbReference>
<dbReference type="RefSeq" id="WP_200228557.1">
    <property type="nucleotide sequence ID" value="NZ_NRRT01000022.1"/>
</dbReference>
<comment type="caution">
    <text evidence="6">The sequence shown here is derived from an EMBL/GenBank/DDBJ whole genome shotgun (WGS) entry which is preliminary data.</text>
</comment>
<dbReference type="Gene3D" id="4.10.220.110">
    <property type="match status" value="1"/>
</dbReference>
<dbReference type="Gene3D" id="2.40.50.230">
    <property type="entry name" value="Gp5 N-terminal domain"/>
    <property type="match status" value="1"/>
</dbReference>
<protein>
    <recommendedName>
        <fullName evidence="8">Type VI secretion system tip protein VgrG</fullName>
    </recommendedName>
</protein>
<evidence type="ECO:0000256" key="2">
    <source>
        <dbReference type="SAM" id="MobiDB-lite"/>
    </source>
</evidence>
<dbReference type="Proteomes" id="UP001041814">
    <property type="component" value="Unassembled WGS sequence"/>
</dbReference>
<dbReference type="SUPFAM" id="SSF69279">
    <property type="entry name" value="Phage tail proteins"/>
    <property type="match status" value="2"/>
</dbReference>
<dbReference type="InterPro" id="IPR006531">
    <property type="entry name" value="Gp5/Vgr_OB"/>
</dbReference>
<evidence type="ECO:0000313" key="7">
    <source>
        <dbReference type="Proteomes" id="UP001041814"/>
    </source>
</evidence>
<dbReference type="Pfam" id="PF05954">
    <property type="entry name" value="Phage_GPD"/>
    <property type="match status" value="1"/>
</dbReference>
<gene>
    <name evidence="6" type="ORF">CKO43_16330</name>
</gene>
<reference evidence="6" key="1">
    <citation type="submission" date="2017-08" db="EMBL/GenBank/DDBJ databases">
        <authorList>
            <person name="Imhoff J.F."/>
            <person name="Rahn T."/>
            <person name="Kuenzel S."/>
            <person name="Neulinger S.C."/>
        </authorList>
    </citation>
    <scope>NUCLEOTIDE SEQUENCE</scope>
    <source>
        <strain evidence="6">IM 151</strain>
    </source>
</reference>
<dbReference type="Pfam" id="PF13296">
    <property type="entry name" value="T6SS_Vgr"/>
    <property type="match status" value="1"/>
</dbReference>
<dbReference type="NCBIfam" id="TIGR03361">
    <property type="entry name" value="VI_Rhs_Vgr"/>
    <property type="match status" value="1"/>
</dbReference>